<dbReference type="InterPro" id="IPR016461">
    <property type="entry name" value="COMT-like"/>
</dbReference>
<evidence type="ECO:0000313" key="2">
    <source>
        <dbReference type="EMBL" id="DAD25749.1"/>
    </source>
</evidence>
<sequence>MPEDMGQCDEREMQALIWDYINSYFDSFALRSAVELGISDIIHSHGHPITLSQLSAACLSIDANPDCLHRLMRYLVRIGILVENTDDDDGEKFGLTSLSKLLVQSGEQYDSMGHLGLEGVDGAMASLDMELGRKSKRYSI</sequence>
<dbReference type="Pfam" id="PF08100">
    <property type="entry name" value="Dimerisation"/>
    <property type="match status" value="1"/>
</dbReference>
<feature type="domain" description="O-methyltransferase dimerisation" evidence="1">
    <location>
        <begin position="18"/>
        <end position="105"/>
    </location>
</feature>
<dbReference type="Gene3D" id="1.10.10.10">
    <property type="entry name" value="Winged helix-like DNA-binding domain superfamily/Winged helix DNA-binding domain"/>
    <property type="match status" value="1"/>
</dbReference>
<evidence type="ECO:0000259" key="1">
    <source>
        <dbReference type="Pfam" id="PF08100"/>
    </source>
</evidence>
<proteinExistence type="predicted"/>
<keyword evidence="3" id="KW-1185">Reference proteome</keyword>
<evidence type="ECO:0000313" key="3">
    <source>
        <dbReference type="Proteomes" id="UP000607653"/>
    </source>
</evidence>
<comment type="caution">
    <text evidence="2">The sequence shown here is derived from an EMBL/GenBank/DDBJ whole genome shotgun (WGS) entry which is preliminary data.</text>
</comment>
<dbReference type="GO" id="GO:0008168">
    <property type="term" value="F:methyltransferase activity"/>
    <property type="evidence" value="ECO:0007669"/>
    <property type="project" value="InterPro"/>
</dbReference>
<protein>
    <recommendedName>
        <fullName evidence="1">O-methyltransferase dimerisation domain-containing protein</fullName>
    </recommendedName>
</protein>
<accession>A0A822Y376</accession>
<reference evidence="2 3" key="1">
    <citation type="journal article" date="2020" name="Mol. Biol. Evol.">
        <title>Distinct Expression and Methylation Patterns for Genes with Different Fates following a Single Whole-Genome Duplication in Flowering Plants.</title>
        <authorList>
            <person name="Shi T."/>
            <person name="Rahmani R.S."/>
            <person name="Gugger P.F."/>
            <person name="Wang M."/>
            <person name="Li H."/>
            <person name="Zhang Y."/>
            <person name="Li Z."/>
            <person name="Wang Q."/>
            <person name="Van de Peer Y."/>
            <person name="Marchal K."/>
            <person name="Chen J."/>
        </authorList>
    </citation>
    <scope>NUCLEOTIDE SEQUENCE [LARGE SCALE GENOMIC DNA]</scope>
    <source>
        <tissue evidence="2">Leaf</tissue>
    </source>
</reference>
<organism evidence="2 3">
    <name type="scientific">Nelumbo nucifera</name>
    <name type="common">Sacred lotus</name>
    <dbReference type="NCBI Taxonomy" id="4432"/>
    <lineage>
        <taxon>Eukaryota</taxon>
        <taxon>Viridiplantae</taxon>
        <taxon>Streptophyta</taxon>
        <taxon>Embryophyta</taxon>
        <taxon>Tracheophyta</taxon>
        <taxon>Spermatophyta</taxon>
        <taxon>Magnoliopsida</taxon>
        <taxon>Proteales</taxon>
        <taxon>Nelumbonaceae</taxon>
        <taxon>Nelumbo</taxon>
    </lineage>
</organism>
<name>A0A822Y376_NELNU</name>
<dbReference type="AlphaFoldDB" id="A0A822Y376"/>
<dbReference type="GO" id="GO:0046983">
    <property type="term" value="F:protein dimerization activity"/>
    <property type="evidence" value="ECO:0007669"/>
    <property type="project" value="InterPro"/>
</dbReference>
<dbReference type="InterPro" id="IPR036390">
    <property type="entry name" value="WH_DNA-bd_sf"/>
</dbReference>
<gene>
    <name evidence="2" type="ORF">HUJ06_027217</name>
</gene>
<dbReference type="InterPro" id="IPR036388">
    <property type="entry name" value="WH-like_DNA-bd_sf"/>
</dbReference>
<dbReference type="EMBL" id="DUZY01000002">
    <property type="protein sequence ID" value="DAD25749.1"/>
    <property type="molecule type" value="Genomic_DNA"/>
</dbReference>
<dbReference type="Proteomes" id="UP000607653">
    <property type="component" value="Unassembled WGS sequence"/>
</dbReference>
<dbReference type="PANTHER" id="PTHR11746">
    <property type="entry name" value="O-METHYLTRANSFERASE"/>
    <property type="match status" value="1"/>
</dbReference>
<dbReference type="InterPro" id="IPR012967">
    <property type="entry name" value="COMT_dimerisation"/>
</dbReference>
<dbReference type="PROSITE" id="PS51683">
    <property type="entry name" value="SAM_OMT_II"/>
    <property type="match status" value="1"/>
</dbReference>
<dbReference type="SUPFAM" id="SSF46785">
    <property type="entry name" value="Winged helix' DNA-binding domain"/>
    <property type="match status" value="1"/>
</dbReference>